<dbReference type="InterPro" id="IPR008395">
    <property type="entry name" value="Agenet-like_dom"/>
</dbReference>
<dbReference type="SMART" id="SM00743">
    <property type="entry name" value="Agenet"/>
    <property type="match status" value="2"/>
</dbReference>
<name>A0AAE1MD79_9FABA</name>
<reference evidence="2" key="1">
    <citation type="submission" date="2023-10" db="EMBL/GenBank/DDBJ databases">
        <title>Chromosome-level genome of the transformable northern wattle, Acacia crassicarpa.</title>
        <authorList>
            <person name="Massaro I."/>
            <person name="Sinha N.R."/>
            <person name="Poethig S."/>
            <person name="Leichty A.R."/>
        </authorList>
    </citation>
    <scope>NUCLEOTIDE SEQUENCE</scope>
    <source>
        <strain evidence="2">Acra3RX</strain>
        <tissue evidence="2">Leaf</tissue>
    </source>
</reference>
<dbReference type="PANTHER" id="PTHR31917">
    <property type="entry name" value="AGENET DOMAIN-CONTAINING PROTEIN-RELATED"/>
    <property type="match status" value="1"/>
</dbReference>
<dbReference type="Proteomes" id="UP001293593">
    <property type="component" value="Unassembled WGS sequence"/>
</dbReference>
<accession>A0AAE1MD79</accession>
<evidence type="ECO:0000313" key="3">
    <source>
        <dbReference type="Proteomes" id="UP001293593"/>
    </source>
</evidence>
<feature type="domain" description="Agenet" evidence="1">
    <location>
        <begin position="80"/>
        <end position="139"/>
    </location>
</feature>
<evidence type="ECO:0000259" key="1">
    <source>
        <dbReference type="SMART" id="SM00743"/>
    </source>
</evidence>
<protein>
    <recommendedName>
        <fullName evidence="1">Agenet domain-containing protein</fullName>
    </recommendedName>
</protein>
<gene>
    <name evidence="2" type="ORF">QN277_008576</name>
</gene>
<dbReference type="Gene3D" id="2.30.30.140">
    <property type="match status" value="1"/>
</dbReference>
<organism evidence="2 3">
    <name type="scientific">Acacia crassicarpa</name>
    <name type="common">northern wattle</name>
    <dbReference type="NCBI Taxonomy" id="499986"/>
    <lineage>
        <taxon>Eukaryota</taxon>
        <taxon>Viridiplantae</taxon>
        <taxon>Streptophyta</taxon>
        <taxon>Embryophyta</taxon>
        <taxon>Tracheophyta</taxon>
        <taxon>Spermatophyta</taxon>
        <taxon>Magnoliopsida</taxon>
        <taxon>eudicotyledons</taxon>
        <taxon>Gunneridae</taxon>
        <taxon>Pentapetalae</taxon>
        <taxon>rosids</taxon>
        <taxon>fabids</taxon>
        <taxon>Fabales</taxon>
        <taxon>Fabaceae</taxon>
        <taxon>Caesalpinioideae</taxon>
        <taxon>mimosoid clade</taxon>
        <taxon>Acacieae</taxon>
        <taxon>Acacia</taxon>
    </lineage>
</organism>
<dbReference type="PANTHER" id="PTHR31917:SF148">
    <property type="entry name" value="DUF724 DOMAIN-CONTAINING PROTEIN 2"/>
    <property type="match status" value="1"/>
</dbReference>
<dbReference type="Pfam" id="PF05641">
    <property type="entry name" value="Agenet"/>
    <property type="match status" value="1"/>
</dbReference>
<dbReference type="AlphaFoldDB" id="A0AAE1MD79"/>
<sequence length="146" mass="16668">MPPSVTPDGGFSVGEVVEVVNKPPGSYYEATVISRLANGSYVVEYNTLLNDVENYRFLRKIVEPNDLRPLPPQSIHVSTTGFSLNQWVDVHDQEGWWATMITGCKESGDGYLVYCYWNPVDRDVEFHSDQLRVHQEWIGGDNWIFL</sequence>
<comment type="caution">
    <text evidence="2">The sequence shown here is derived from an EMBL/GenBank/DDBJ whole genome shotgun (WGS) entry which is preliminary data.</text>
</comment>
<keyword evidence="3" id="KW-1185">Reference proteome</keyword>
<evidence type="ECO:0000313" key="2">
    <source>
        <dbReference type="EMBL" id="KAK4255596.1"/>
    </source>
</evidence>
<proteinExistence type="predicted"/>
<feature type="domain" description="Agenet" evidence="1">
    <location>
        <begin position="9"/>
        <end position="75"/>
    </location>
</feature>
<dbReference type="InterPro" id="IPR014002">
    <property type="entry name" value="Agenet_dom_plant"/>
</dbReference>
<dbReference type="EMBL" id="JAWXYG010000013">
    <property type="protein sequence ID" value="KAK4255596.1"/>
    <property type="molecule type" value="Genomic_DNA"/>
</dbReference>